<name>A0A1L8R977_9ENTE</name>
<dbReference type="EMBL" id="LHUG01000001">
    <property type="protein sequence ID" value="PAB02125.1"/>
    <property type="molecule type" value="Genomic_DNA"/>
</dbReference>
<sequence length="122" mass="14286">MYLIHGEQRKINHVWAHIKRQHTGEKIAVVGFPKKLPENYLRNKQITFYESLTIKDKWLVQADQFLAKFEDEYDGIIFYVDCTLKEANEMKKIAAKYRSLVTLTVASDLPISIEHHPLEQVA</sequence>
<gene>
    <name evidence="2" type="ORF">AKL21_01000</name>
    <name evidence="1" type="ORF">RU96_GL001045</name>
</gene>
<dbReference type="AlphaFoldDB" id="A0A1L8R977"/>
<comment type="caution">
    <text evidence="1">The sequence shown here is derived from an EMBL/GenBank/DDBJ whole genome shotgun (WGS) entry which is preliminary data.</text>
</comment>
<dbReference type="RefSeq" id="WP_071863876.1">
    <property type="nucleotide sequence ID" value="NZ_JBHLVQ010000010.1"/>
</dbReference>
<proteinExistence type="predicted"/>
<reference evidence="2 4" key="2">
    <citation type="submission" date="2015-08" db="EMBL/GenBank/DDBJ databases">
        <title>Enterococcus genome sequence.</title>
        <authorList>
            <person name="Acedo J.Z."/>
            <person name="Vederas J.C."/>
        </authorList>
    </citation>
    <scope>NUCLEOTIDE SEQUENCE [LARGE SCALE GENOMIC DNA]</scope>
    <source>
        <strain evidence="2 4">49</strain>
    </source>
</reference>
<evidence type="ECO:0000313" key="3">
    <source>
        <dbReference type="Proteomes" id="UP000182835"/>
    </source>
</evidence>
<dbReference type="Proteomes" id="UP000216797">
    <property type="component" value="Unassembled WGS sequence"/>
</dbReference>
<dbReference type="EMBL" id="JXKG01000002">
    <property type="protein sequence ID" value="OJG16303.1"/>
    <property type="molecule type" value="Genomic_DNA"/>
</dbReference>
<evidence type="ECO:0000313" key="4">
    <source>
        <dbReference type="Proteomes" id="UP000216797"/>
    </source>
</evidence>
<accession>A0A1L8R977</accession>
<evidence type="ECO:0000313" key="2">
    <source>
        <dbReference type="EMBL" id="PAB02125.1"/>
    </source>
</evidence>
<evidence type="ECO:0000313" key="1">
    <source>
        <dbReference type="EMBL" id="OJG16303.1"/>
    </source>
</evidence>
<organism evidence="1 3">
    <name type="scientific">Enterococcus canintestini</name>
    <dbReference type="NCBI Taxonomy" id="317010"/>
    <lineage>
        <taxon>Bacteria</taxon>
        <taxon>Bacillati</taxon>
        <taxon>Bacillota</taxon>
        <taxon>Bacilli</taxon>
        <taxon>Lactobacillales</taxon>
        <taxon>Enterococcaceae</taxon>
        <taxon>Enterococcus</taxon>
    </lineage>
</organism>
<dbReference type="Proteomes" id="UP000182835">
    <property type="component" value="Unassembled WGS sequence"/>
</dbReference>
<dbReference type="OrthoDB" id="2185383at2"/>
<protein>
    <submittedName>
        <fullName evidence="1">Uncharacterized protein</fullName>
    </submittedName>
</protein>
<reference evidence="1 3" key="1">
    <citation type="submission" date="2014-12" db="EMBL/GenBank/DDBJ databases">
        <title>Draft genome sequences of 29 type strains of Enterococci.</title>
        <authorList>
            <person name="Zhong Z."/>
            <person name="Sun Z."/>
            <person name="Liu W."/>
            <person name="Zhang W."/>
            <person name="Zhang H."/>
        </authorList>
    </citation>
    <scope>NUCLEOTIDE SEQUENCE [LARGE SCALE GENOMIC DNA]</scope>
    <source>
        <strain evidence="1 3">DSM 21207</strain>
    </source>
</reference>
<keyword evidence="4" id="KW-1185">Reference proteome</keyword>